<evidence type="ECO:0000313" key="3">
    <source>
        <dbReference type="EnsemblPlants" id="Ma05_p10840.1"/>
    </source>
</evidence>
<keyword evidence="4" id="KW-1185">Reference proteome</keyword>
<feature type="region of interest" description="Disordered" evidence="1">
    <location>
        <begin position="650"/>
        <end position="679"/>
    </location>
</feature>
<dbReference type="EnsemblPlants" id="Ma05_t10840.1">
    <property type="protein sequence ID" value="Ma05_p10840.1"/>
    <property type="gene ID" value="Ma05_g10840"/>
</dbReference>
<proteinExistence type="predicted"/>
<accession>A0A804J350</accession>
<dbReference type="Proteomes" id="UP000012960">
    <property type="component" value="Unplaced"/>
</dbReference>
<evidence type="ECO:0000256" key="1">
    <source>
        <dbReference type="SAM" id="MobiDB-lite"/>
    </source>
</evidence>
<evidence type="ECO:0000259" key="2">
    <source>
        <dbReference type="Pfam" id="PF14383"/>
    </source>
</evidence>
<dbReference type="FunCoup" id="A0A804J350">
    <property type="interactions" value="3055"/>
</dbReference>
<dbReference type="Gramene" id="Ma05_t10840.1">
    <property type="protein sequence ID" value="Ma05_p10840.1"/>
    <property type="gene ID" value="Ma05_g10840"/>
</dbReference>
<dbReference type="InterPro" id="IPR032795">
    <property type="entry name" value="DUF3741-assoc"/>
</dbReference>
<reference evidence="3" key="1">
    <citation type="submission" date="2021-05" db="UniProtKB">
        <authorList>
            <consortium name="EnsemblPlants"/>
        </authorList>
    </citation>
    <scope>IDENTIFICATION</scope>
    <source>
        <strain evidence="3">subsp. malaccensis</strain>
    </source>
</reference>
<dbReference type="InParanoid" id="A0A804J350"/>
<feature type="compositionally biased region" description="Basic and acidic residues" evidence="1">
    <location>
        <begin position="670"/>
        <end position="679"/>
    </location>
</feature>
<dbReference type="PANTHER" id="PTHR40836:SF4">
    <property type="entry name" value="RB1-INDUCIBLE COILED-COIL PROTEIN"/>
    <property type="match status" value="1"/>
</dbReference>
<feature type="domain" description="DUF3741" evidence="2">
    <location>
        <begin position="79"/>
        <end position="93"/>
    </location>
</feature>
<protein>
    <recommendedName>
        <fullName evidence="2">DUF3741 domain-containing protein</fullName>
    </recommendedName>
</protein>
<dbReference type="Pfam" id="PF14383">
    <property type="entry name" value="VARLMGL"/>
    <property type="match status" value="1"/>
</dbReference>
<dbReference type="AlphaFoldDB" id="A0A804J350"/>
<sequence length="742" mass="85385">MVGILQFFDIGQACSSCKSLMLSSRRNNGLEAPRNTLEFPMKMYQSFQVVHEEILHGTDTERLIAEEIPQITKDQCNRPSVVARLMGMDALPSDIKPLLCAEQLNDEKGPRKEPSTTSNQQASLALKSMRYSNTELFPCNIKQDFDQHTRKLEMNKPQTCEHPQEELLQKFKREFEAWQASKVWEKSVTLELGNDREKKKYTSTLPQEGVEKEKVSRHVDHKRSSFVTKTTETRWHVPTARPNMNQEQDDLLKYEAFASEHNENALTEENSPRDNRRSSFFAPQYDHRMNMSASPRRIVILKPCYEMYHKTEESLGSRVMVDKEKNMHDFLEQVKERLIVELQWKPRFETATDWTRPEAFVTKGFADSKYLVPKCLKQNRGDSEDNKATLMRPKSTRTYRNEIQPSEKAYPEIIDQEMITPLSERVKNVLKDETDIRCPFNSSSTLTMSLSSKEAEKFNLIQQFGKKVTSWDDTKALIGSKSFKQDQGHAFDDGEESSRNLVRSFSAPVSGIAFGKLLLEDKHSMTSVLTCRKHEVSQNDLMEARKNKNGAFDMKSRVTCLRQNFTLKEKLFRKRIQLMDELAEDEFPSMKTTENTPSVLMNLGFAQDNSTEVPPSPASVCCSSHDDNCRPYYPSPVSPLEALLHEDYPSLTASGEPNLPESSLSEEFENDRSGDVTDEIKPTKDELLELESNAKAYVREILFRSGLFNRNHFDQVLWESDTLMKPISMSVFREVRGNISKK</sequence>
<name>A0A804J350_MUSAM</name>
<dbReference type="PANTHER" id="PTHR40836">
    <property type="entry name" value="RB1-INDUCIBLE COILED-COIL PROTEIN"/>
    <property type="match status" value="1"/>
</dbReference>
<organism evidence="3 4">
    <name type="scientific">Musa acuminata subsp. malaccensis</name>
    <name type="common">Wild banana</name>
    <name type="synonym">Musa malaccensis</name>
    <dbReference type="NCBI Taxonomy" id="214687"/>
    <lineage>
        <taxon>Eukaryota</taxon>
        <taxon>Viridiplantae</taxon>
        <taxon>Streptophyta</taxon>
        <taxon>Embryophyta</taxon>
        <taxon>Tracheophyta</taxon>
        <taxon>Spermatophyta</taxon>
        <taxon>Magnoliopsida</taxon>
        <taxon>Liliopsida</taxon>
        <taxon>Zingiberales</taxon>
        <taxon>Musaceae</taxon>
        <taxon>Musa</taxon>
    </lineage>
</organism>
<evidence type="ECO:0000313" key="4">
    <source>
        <dbReference type="Proteomes" id="UP000012960"/>
    </source>
</evidence>